<dbReference type="InterPro" id="IPR023804">
    <property type="entry name" value="DUF3792_TM"/>
</dbReference>
<organism evidence="2 3">
    <name type="scientific">Candidatus Gemmiger avicola</name>
    <dbReference type="NCBI Taxonomy" id="2838605"/>
    <lineage>
        <taxon>Bacteria</taxon>
        <taxon>Bacillati</taxon>
        <taxon>Bacillota</taxon>
        <taxon>Clostridia</taxon>
        <taxon>Eubacteriales</taxon>
        <taxon>Gemmiger</taxon>
    </lineage>
</organism>
<dbReference type="EMBL" id="DWYG01000066">
    <property type="protein sequence ID" value="HJB41722.1"/>
    <property type="molecule type" value="Genomic_DNA"/>
</dbReference>
<name>A0A9D2M5R6_9FIRM</name>
<feature type="transmembrane region" description="Helical" evidence="1">
    <location>
        <begin position="72"/>
        <end position="94"/>
    </location>
</feature>
<dbReference type="NCBIfam" id="TIGR04086">
    <property type="entry name" value="TIGR04086_membr"/>
    <property type="match status" value="1"/>
</dbReference>
<feature type="transmembrane region" description="Helical" evidence="1">
    <location>
        <begin position="100"/>
        <end position="121"/>
    </location>
</feature>
<feature type="transmembrane region" description="Helical" evidence="1">
    <location>
        <begin position="12"/>
        <end position="33"/>
    </location>
</feature>
<keyword evidence="1" id="KW-0812">Transmembrane</keyword>
<keyword evidence="1" id="KW-1133">Transmembrane helix</keyword>
<proteinExistence type="predicted"/>
<comment type="caution">
    <text evidence="2">The sequence shown here is derived from an EMBL/GenBank/DDBJ whole genome shotgun (WGS) entry which is preliminary data.</text>
</comment>
<keyword evidence="1" id="KW-0472">Membrane</keyword>
<evidence type="ECO:0000313" key="2">
    <source>
        <dbReference type="EMBL" id="HJB41722.1"/>
    </source>
</evidence>
<evidence type="ECO:0000313" key="3">
    <source>
        <dbReference type="Proteomes" id="UP000886803"/>
    </source>
</evidence>
<accession>A0A9D2M5R6</accession>
<dbReference type="Proteomes" id="UP000886803">
    <property type="component" value="Unassembled WGS sequence"/>
</dbReference>
<reference evidence="2" key="2">
    <citation type="submission" date="2021-04" db="EMBL/GenBank/DDBJ databases">
        <authorList>
            <person name="Gilroy R."/>
        </authorList>
    </citation>
    <scope>NUCLEOTIDE SEQUENCE</scope>
    <source>
        <strain evidence="2">ChiBcec8-13705</strain>
    </source>
</reference>
<evidence type="ECO:0000256" key="1">
    <source>
        <dbReference type="SAM" id="Phobius"/>
    </source>
</evidence>
<dbReference type="AlphaFoldDB" id="A0A9D2M5R6"/>
<reference evidence="2" key="1">
    <citation type="journal article" date="2021" name="PeerJ">
        <title>Extensive microbial diversity within the chicken gut microbiome revealed by metagenomics and culture.</title>
        <authorList>
            <person name="Gilroy R."/>
            <person name="Ravi A."/>
            <person name="Getino M."/>
            <person name="Pursley I."/>
            <person name="Horton D.L."/>
            <person name="Alikhan N.F."/>
            <person name="Baker D."/>
            <person name="Gharbi K."/>
            <person name="Hall N."/>
            <person name="Watson M."/>
            <person name="Adriaenssens E.M."/>
            <person name="Foster-Nyarko E."/>
            <person name="Jarju S."/>
            <person name="Secka A."/>
            <person name="Antonio M."/>
            <person name="Oren A."/>
            <person name="Chaudhuri R.R."/>
            <person name="La Ragione R."/>
            <person name="Hildebrand F."/>
            <person name="Pallen M.J."/>
        </authorList>
    </citation>
    <scope>NUCLEOTIDE SEQUENCE</scope>
    <source>
        <strain evidence="2">ChiBcec8-13705</strain>
    </source>
</reference>
<protein>
    <submittedName>
        <fullName evidence="2">TIGR04086 family membrane protein</fullName>
    </submittedName>
</protein>
<feature type="transmembrane region" description="Helical" evidence="1">
    <location>
        <begin position="39"/>
        <end position="60"/>
    </location>
</feature>
<dbReference type="Pfam" id="PF12670">
    <property type="entry name" value="DUF3792"/>
    <property type="match status" value="1"/>
</dbReference>
<sequence length="128" mass="12909">MPRPVWAVLRSFFGGGITVAATLCAEALLFANTNLPLHLVRPAACAAASLGALVTGFLAAGAMPKMKLLGGFGAGIFYVLCVLASAMCTGGMPLWNGDTFSLLTALLLGGMAGGAASALWVPRRARGA</sequence>
<gene>
    <name evidence="2" type="ORF">H9945_04415</name>
</gene>